<dbReference type="PANTHER" id="PTHR37726">
    <property type="entry name" value="TRANSMEMBRANE PROTEIN"/>
    <property type="match status" value="1"/>
</dbReference>
<organism evidence="2 3">
    <name type="scientific">Arabis alpina</name>
    <name type="common">Alpine rock-cress</name>
    <dbReference type="NCBI Taxonomy" id="50452"/>
    <lineage>
        <taxon>Eukaryota</taxon>
        <taxon>Viridiplantae</taxon>
        <taxon>Streptophyta</taxon>
        <taxon>Embryophyta</taxon>
        <taxon>Tracheophyta</taxon>
        <taxon>Spermatophyta</taxon>
        <taxon>Magnoliopsida</taxon>
        <taxon>eudicotyledons</taxon>
        <taxon>Gunneridae</taxon>
        <taxon>Pentapetalae</taxon>
        <taxon>rosids</taxon>
        <taxon>malvids</taxon>
        <taxon>Brassicales</taxon>
        <taxon>Brassicaceae</taxon>
        <taxon>Arabideae</taxon>
        <taxon>Arabis</taxon>
    </lineage>
</organism>
<gene>
    <name evidence="2" type="ordered locus">AALP_Aa1g004100</name>
</gene>
<feature type="transmembrane region" description="Helical" evidence="1">
    <location>
        <begin position="44"/>
        <end position="62"/>
    </location>
</feature>
<protein>
    <submittedName>
        <fullName evidence="2">Uncharacterized protein</fullName>
    </submittedName>
</protein>
<keyword evidence="1" id="KW-0472">Membrane</keyword>
<keyword evidence="1" id="KW-1133">Transmembrane helix</keyword>
<dbReference type="AlphaFoldDB" id="A0A087HK63"/>
<accession>A0A087HK63</accession>
<proteinExistence type="predicted"/>
<reference evidence="3" key="1">
    <citation type="journal article" date="2015" name="Nat. Plants">
        <title>Genome expansion of Arabis alpina linked with retrotransposition and reduced symmetric DNA methylation.</title>
        <authorList>
            <person name="Willing E.M."/>
            <person name="Rawat V."/>
            <person name="Mandakova T."/>
            <person name="Maumus F."/>
            <person name="James G.V."/>
            <person name="Nordstroem K.J."/>
            <person name="Becker C."/>
            <person name="Warthmann N."/>
            <person name="Chica C."/>
            <person name="Szarzynska B."/>
            <person name="Zytnicki M."/>
            <person name="Albani M.C."/>
            <person name="Kiefer C."/>
            <person name="Bergonzi S."/>
            <person name="Castaings L."/>
            <person name="Mateos J.L."/>
            <person name="Berns M.C."/>
            <person name="Bujdoso N."/>
            <person name="Piofczyk T."/>
            <person name="de Lorenzo L."/>
            <person name="Barrero-Sicilia C."/>
            <person name="Mateos I."/>
            <person name="Piednoel M."/>
            <person name="Hagmann J."/>
            <person name="Chen-Min-Tao R."/>
            <person name="Iglesias-Fernandez R."/>
            <person name="Schuster S.C."/>
            <person name="Alonso-Blanco C."/>
            <person name="Roudier F."/>
            <person name="Carbonero P."/>
            <person name="Paz-Ares J."/>
            <person name="Davis S.J."/>
            <person name="Pecinka A."/>
            <person name="Quesneville H."/>
            <person name="Colot V."/>
            <person name="Lysak M.A."/>
            <person name="Weigel D."/>
            <person name="Coupland G."/>
            <person name="Schneeberger K."/>
        </authorList>
    </citation>
    <scope>NUCLEOTIDE SEQUENCE [LARGE SCALE GENOMIC DNA]</scope>
    <source>
        <strain evidence="3">cv. Pajares</strain>
    </source>
</reference>
<dbReference type="PANTHER" id="PTHR37726:SF1">
    <property type="entry name" value="TRANSMEMBRANE PROTEIN"/>
    <property type="match status" value="1"/>
</dbReference>
<keyword evidence="3" id="KW-1185">Reference proteome</keyword>
<name>A0A087HK63_ARAAL</name>
<dbReference type="EMBL" id="CM002869">
    <property type="protein sequence ID" value="KFK42515.1"/>
    <property type="molecule type" value="Genomic_DNA"/>
</dbReference>
<dbReference type="OrthoDB" id="657942at2759"/>
<evidence type="ECO:0000256" key="1">
    <source>
        <dbReference type="SAM" id="Phobius"/>
    </source>
</evidence>
<dbReference type="Proteomes" id="UP000029120">
    <property type="component" value="Chromosome 1"/>
</dbReference>
<dbReference type="Gramene" id="KFK42515">
    <property type="protein sequence ID" value="KFK42515"/>
    <property type="gene ID" value="AALP_AA1G004100"/>
</dbReference>
<sequence>MMIVMIKQKGFDALVTSTFSGVCKSCICRKEPLIVGGNIVAYRGWSSTTFLVVGVLCLRIICKLCREEAKRKKVLVIQNAVEGLAWIVLIRDCVYLAVMSPAEEPVLFRVFVFGSVLVLICVYVITQICCLVSRRQSKKTTST</sequence>
<evidence type="ECO:0000313" key="2">
    <source>
        <dbReference type="EMBL" id="KFK42515.1"/>
    </source>
</evidence>
<evidence type="ECO:0000313" key="3">
    <source>
        <dbReference type="Proteomes" id="UP000029120"/>
    </source>
</evidence>
<keyword evidence="1" id="KW-0812">Transmembrane</keyword>
<dbReference type="eggNOG" id="ENOG502QPRF">
    <property type="taxonomic scope" value="Eukaryota"/>
</dbReference>
<feature type="transmembrane region" description="Helical" evidence="1">
    <location>
        <begin position="110"/>
        <end position="132"/>
    </location>
</feature>
<feature type="transmembrane region" description="Helical" evidence="1">
    <location>
        <begin position="74"/>
        <end position="98"/>
    </location>
</feature>